<dbReference type="SMART" id="SM00998">
    <property type="entry name" value="ADSL_C"/>
    <property type="match status" value="1"/>
</dbReference>
<dbReference type="InterPro" id="IPR019468">
    <property type="entry name" value="AdenyloSucc_lyase_C"/>
</dbReference>
<dbReference type="UniPathway" id="UPA00074">
    <property type="reaction ID" value="UER00132"/>
</dbReference>
<evidence type="ECO:0000256" key="10">
    <source>
        <dbReference type="ARBA" id="ARBA00023239"/>
    </source>
</evidence>
<dbReference type="GO" id="GO:0008652">
    <property type="term" value="P:amino acid biosynthetic process"/>
    <property type="evidence" value="ECO:0007669"/>
    <property type="project" value="UniProtKB-KW"/>
</dbReference>
<keyword evidence="8" id="KW-0028">Amino-acid biosynthesis</keyword>
<dbReference type="GO" id="GO:0006189">
    <property type="term" value="P:'de novo' IMP biosynthetic process"/>
    <property type="evidence" value="ECO:0007669"/>
    <property type="project" value="UniProtKB-UniPathway"/>
</dbReference>
<evidence type="ECO:0000313" key="17">
    <source>
        <dbReference type="EMBL" id="AKA69881.1"/>
    </source>
</evidence>
<name>A0A0E3GR85_CLOSL</name>
<evidence type="ECO:0000256" key="7">
    <source>
        <dbReference type="ARBA" id="ARBA00017058"/>
    </source>
</evidence>
<keyword evidence="18" id="KW-1185">Reference proteome</keyword>
<dbReference type="InterPro" id="IPR022761">
    <property type="entry name" value="Fumarate_lyase_N"/>
</dbReference>
<comment type="pathway">
    <text evidence="3 14">Purine metabolism; AMP biosynthesis via de novo pathway; AMP from IMP: step 2/2.</text>
</comment>
<dbReference type="UniPathway" id="UPA00075">
    <property type="reaction ID" value="UER00336"/>
</dbReference>
<dbReference type="PRINTS" id="PR00149">
    <property type="entry name" value="FUMRATELYASE"/>
</dbReference>
<dbReference type="STRING" id="1548.CSCA_2756"/>
<dbReference type="InterPro" id="IPR004769">
    <property type="entry name" value="Pur_lyase"/>
</dbReference>
<comment type="catalytic activity">
    <reaction evidence="12 14">
        <text>N(6)-(1,2-dicarboxyethyl)-AMP = fumarate + AMP</text>
        <dbReference type="Rhea" id="RHEA:16853"/>
        <dbReference type="ChEBI" id="CHEBI:29806"/>
        <dbReference type="ChEBI" id="CHEBI:57567"/>
        <dbReference type="ChEBI" id="CHEBI:456215"/>
        <dbReference type="EC" id="4.3.2.2"/>
    </reaction>
</comment>
<evidence type="ECO:0000256" key="8">
    <source>
        <dbReference type="ARBA" id="ARBA00022605"/>
    </source>
</evidence>
<reference evidence="17 18" key="1">
    <citation type="journal article" date="2015" name="J. Biotechnol.">
        <title>Complete genome sequence of a malodorant-producing acetogen, Clostridium scatologenes ATCC 25775(T).</title>
        <authorList>
            <person name="Zhu Z."/>
            <person name="Guo T."/>
            <person name="Zheng H."/>
            <person name="Song T."/>
            <person name="Ouyang P."/>
            <person name="Xie J."/>
        </authorList>
    </citation>
    <scope>NUCLEOTIDE SEQUENCE [LARGE SCALE GENOMIC DNA]</scope>
    <source>
        <strain evidence="17 18">ATCC 25775</strain>
    </source>
</reference>
<evidence type="ECO:0000259" key="16">
    <source>
        <dbReference type="SMART" id="SM00998"/>
    </source>
</evidence>
<protein>
    <recommendedName>
        <fullName evidence="7 13">Adenylosuccinate lyase</fullName>
        <shortName evidence="14">ASL</shortName>
        <ecNumber evidence="6 13">4.3.2.2</ecNumber>
    </recommendedName>
    <alternativeName>
        <fullName evidence="11 14">Adenylosuccinase</fullName>
    </alternativeName>
</protein>
<dbReference type="KEGG" id="csq:CSCA_2756"/>
<gene>
    <name evidence="17" type="ORF">CSCA_2756</name>
</gene>
<evidence type="ECO:0000256" key="9">
    <source>
        <dbReference type="ARBA" id="ARBA00022755"/>
    </source>
</evidence>
<dbReference type="PROSITE" id="PS00163">
    <property type="entry name" value="FUMARATE_LYASES"/>
    <property type="match status" value="1"/>
</dbReference>
<dbReference type="Pfam" id="PF00206">
    <property type="entry name" value="Lyase_1"/>
    <property type="match status" value="1"/>
</dbReference>
<comment type="similarity">
    <text evidence="4 14">Belongs to the lyase 1 family. Adenylosuccinate lyase subfamily.</text>
</comment>
<evidence type="ECO:0000256" key="6">
    <source>
        <dbReference type="ARBA" id="ARBA00012339"/>
    </source>
</evidence>
<dbReference type="Proteomes" id="UP000033115">
    <property type="component" value="Chromosome"/>
</dbReference>
<dbReference type="Pfam" id="PF10397">
    <property type="entry name" value="ADSL_C"/>
    <property type="match status" value="1"/>
</dbReference>
<dbReference type="InterPro" id="IPR008948">
    <property type="entry name" value="L-Aspartase-like"/>
</dbReference>
<evidence type="ECO:0000256" key="11">
    <source>
        <dbReference type="ARBA" id="ARBA00030717"/>
    </source>
</evidence>
<evidence type="ECO:0000256" key="3">
    <source>
        <dbReference type="ARBA" id="ARBA00004734"/>
    </source>
</evidence>
<dbReference type="PANTHER" id="PTHR43172">
    <property type="entry name" value="ADENYLOSUCCINATE LYASE"/>
    <property type="match status" value="1"/>
</dbReference>
<dbReference type="GO" id="GO:0044208">
    <property type="term" value="P:'de novo' AMP biosynthetic process"/>
    <property type="evidence" value="ECO:0007669"/>
    <property type="project" value="UniProtKB-UniPathway"/>
</dbReference>
<evidence type="ECO:0000256" key="5">
    <source>
        <dbReference type="ARBA" id="ARBA00011668"/>
    </source>
</evidence>
<dbReference type="InterPro" id="IPR020557">
    <property type="entry name" value="Fumarate_lyase_CS"/>
</dbReference>
<dbReference type="PANTHER" id="PTHR43172:SF1">
    <property type="entry name" value="ADENYLOSUCCINATE LYASE"/>
    <property type="match status" value="1"/>
</dbReference>
<keyword evidence="15" id="KW-0175">Coiled coil</keyword>
<dbReference type="InterPro" id="IPR000362">
    <property type="entry name" value="Fumarate_lyase_fam"/>
</dbReference>
<feature type="coiled-coil region" evidence="15">
    <location>
        <begin position="49"/>
        <end position="76"/>
    </location>
</feature>
<feature type="domain" description="Adenylosuccinate lyase C-terminal" evidence="16">
    <location>
        <begin position="371"/>
        <end position="455"/>
    </location>
</feature>
<dbReference type="EMBL" id="CP009933">
    <property type="protein sequence ID" value="AKA69881.1"/>
    <property type="molecule type" value="Genomic_DNA"/>
</dbReference>
<dbReference type="GO" id="GO:0004018">
    <property type="term" value="F:N6-(1,2-dicarboxyethyl)AMP AMP-lyase (fumarate-forming) activity"/>
    <property type="evidence" value="ECO:0007669"/>
    <property type="project" value="UniProtKB-UniRule"/>
</dbReference>
<dbReference type="EC" id="4.3.2.2" evidence="6 13"/>
<evidence type="ECO:0000256" key="13">
    <source>
        <dbReference type="NCBIfam" id="TIGR00928"/>
    </source>
</evidence>
<dbReference type="FunFam" id="1.10.40.30:FF:000005">
    <property type="entry name" value="Adenylosuccinate lyase"/>
    <property type="match status" value="1"/>
</dbReference>
<comment type="pathway">
    <text evidence="2 14">Purine metabolism; IMP biosynthesis via de novo pathway; 5-amino-1-(5-phospho-D-ribosyl)imidazole-4-carboxamide from 5-amino-1-(5-phospho-D-ribosyl)imidazole-4-carboxylate: step 2/2.</text>
</comment>
<evidence type="ECO:0000313" key="18">
    <source>
        <dbReference type="Proteomes" id="UP000033115"/>
    </source>
</evidence>
<organism evidence="17 18">
    <name type="scientific">Clostridium scatologenes</name>
    <dbReference type="NCBI Taxonomy" id="1548"/>
    <lineage>
        <taxon>Bacteria</taxon>
        <taxon>Bacillati</taxon>
        <taxon>Bacillota</taxon>
        <taxon>Clostridia</taxon>
        <taxon>Eubacteriales</taxon>
        <taxon>Clostridiaceae</taxon>
        <taxon>Clostridium</taxon>
    </lineage>
</organism>
<comment type="catalytic activity">
    <reaction evidence="1 14">
        <text>(2S)-2-[5-amino-1-(5-phospho-beta-D-ribosyl)imidazole-4-carboxamido]succinate = 5-amino-1-(5-phospho-beta-D-ribosyl)imidazole-4-carboxamide + fumarate</text>
        <dbReference type="Rhea" id="RHEA:23920"/>
        <dbReference type="ChEBI" id="CHEBI:29806"/>
        <dbReference type="ChEBI" id="CHEBI:58443"/>
        <dbReference type="ChEBI" id="CHEBI:58475"/>
        <dbReference type="EC" id="4.3.2.2"/>
    </reaction>
</comment>
<proteinExistence type="inferred from homology"/>
<sequence length="478" mass="54833">MKQRDIYNTPLNTRYASKEMSYLFSDEMKFKTWRKLWVALAECEKELGLNINDEQIKELKENVDNVNYEVAEKREKEVRHDVMSHVYAYGIQCPKAKGIIHLGATSCYVGDNTDLIIMKEALFIIKKKVINTINSLTKFALEYKDLPTLGFTHLQPAQLTTVGKRASLWIQDLYLDLENIDFLIDQMRFRGVKGTTGTQASFMELFNGDETKVKTLDRMVTEKMGFKKEFMVTGQTYTRKLDSTILNTLSEVAQSAYKFSNDLRILQNMKEMEEPFEKNQIGSSAMAYKRNPMRSERIGALSRYIIVNSLNPAITAATQWFERTLDDSANKRISVAEAFLALDGVLNLYMNVSSNMVVYPKVIESHVKKELPFMATENIIMEAVKKGGDRQELHERIRQHSMEAAKMVKVEGKDNDLIERIINDSFFNMTSEEILSLIDPVKFVGRAPGQVVDFVEEEIKPILEKNKDLLGEEAEINV</sequence>
<dbReference type="FunFam" id="1.10.275.60:FF:000001">
    <property type="entry name" value="Adenylosuccinate lyase"/>
    <property type="match status" value="1"/>
</dbReference>
<dbReference type="SUPFAM" id="SSF48557">
    <property type="entry name" value="L-aspartase-like"/>
    <property type="match status" value="1"/>
</dbReference>
<dbReference type="RefSeq" id="WP_029161530.1">
    <property type="nucleotide sequence ID" value="NZ_CP009933.1"/>
</dbReference>
<dbReference type="Gene3D" id="1.20.200.10">
    <property type="entry name" value="Fumarase/aspartase (Central domain)"/>
    <property type="match status" value="1"/>
</dbReference>
<accession>A0A0E3GR85</accession>
<keyword evidence="10 14" id="KW-0456">Lyase</keyword>
<keyword evidence="9 14" id="KW-0658">Purine biosynthesis</keyword>
<evidence type="ECO:0000256" key="15">
    <source>
        <dbReference type="SAM" id="Coils"/>
    </source>
</evidence>
<dbReference type="Gene3D" id="1.10.275.60">
    <property type="match status" value="1"/>
</dbReference>
<dbReference type="GO" id="GO:0070626">
    <property type="term" value="F:(S)-2-(5-amino-1-(5-phospho-D-ribosyl)imidazole-4-carboxamido) succinate lyase (fumarate-forming) activity"/>
    <property type="evidence" value="ECO:0007669"/>
    <property type="project" value="TreeGrafter"/>
</dbReference>
<evidence type="ECO:0000256" key="1">
    <source>
        <dbReference type="ARBA" id="ARBA00000598"/>
    </source>
</evidence>
<dbReference type="AlphaFoldDB" id="A0A0E3GR85"/>
<evidence type="ECO:0000256" key="12">
    <source>
        <dbReference type="ARBA" id="ARBA00047513"/>
    </source>
</evidence>
<evidence type="ECO:0000256" key="14">
    <source>
        <dbReference type="RuleBase" id="RU361172"/>
    </source>
</evidence>
<dbReference type="GO" id="GO:0005829">
    <property type="term" value="C:cytosol"/>
    <property type="evidence" value="ECO:0007669"/>
    <property type="project" value="TreeGrafter"/>
</dbReference>
<dbReference type="Gene3D" id="1.10.40.30">
    <property type="entry name" value="Fumarase/aspartase (C-terminal domain)"/>
    <property type="match status" value="1"/>
</dbReference>
<comment type="subunit">
    <text evidence="5">Homotetramer. Residues from neighboring subunits contribute catalytic and substrate-binding residues to each active site.</text>
</comment>
<evidence type="ECO:0000256" key="2">
    <source>
        <dbReference type="ARBA" id="ARBA00004706"/>
    </source>
</evidence>
<evidence type="ECO:0000256" key="4">
    <source>
        <dbReference type="ARBA" id="ARBA00008273"/>
    </source>
</evidence>
<dbReference type="HOGENOM" id="CLU_030949_1_1_9"/>
<dbReference type="NCBIfam" id="TIGR00928">
    <property type="entry name" value="purB"/>
    <property type="match status" value="1"/>
</dbReference>
<dbReference type="CDD" id="cd03302">
    <property type="entry name" value="Adenylsuccinate_lyase_2"/>
    <property type="match status" value="1"/>
</dbReference>